<evidence type="ECO:0000313" key="2">
    <source>
        <dbReference type="EMBL" id="KAA6370580.1"/>
    </source>
</evidence>
<feature type="chain" id="PRO_5023831822" evidence="1">
    <location>
        <begin position="19"/>
        <end position="314"/>
    </location>
</feature>
<protein>
    <submittedName>
        <fullName evidence="2">Uncharacterized protein</fullName>
    </submittedName>
</protein>
<feature type="signal peptide" evidence="1">
    <location>
        <begin position="1"/>
        <end position="18"/>
    </location>
</feature>
<keyword evidence="1" id="KW-0732">Signal</keyword>
<accession>A0A5J4UKJ8</accession>
<comment type="caution">
    <text evidence="2">The sequence shown here is derived from an EMBL/GenBank/DDBJ whole genome shotgun (WGS) entry which is preliminary data.</text>
</comment>
<name>A0A5J4UKJ8_9EUKA</name>
<reference evidence="2 3" key="1">
    <citation type="submission" date="2019-03" db="EMBL/GenBank/DDBJ databases">
        <title>Single cell metagenomics reveals metabolic interactions within the superorganism composed of flagellate Streblomastix strix and complex community of Bacteroidetes bacteria on its surface.</title>
        <authorList>
            <person name="Treitli S.C."/>
            <person name="Kolisko M."/>
            <person name="Husnik F."/>
            <person name="Keeling P."/>
            <person name="Hampl V."/>
        </authorList>
    </citation>
    <scope>NUCLEOTIDE SEQUENCE [LARGE SCALE GENOMIC DNA]</scope>
    <source>
        <strain evidence="2">ST1C</strain>
    </source>
</reference>
<gene>
    <name evidence="2" type="ORF">EZS28_033892</name>
</gene>
<organism evidence="2 3">
    <name type="scientific">Streblomastix strix</name>
    <dbReference type="NCBI Taxonomy" id="222440"/>
    <lineage>
        <taxon>Eukaryota</taxon>
        <taxon>Metamonada</taxon>
        <taxon>Preaxostyla</taxon>
        <taxon>Oxymonadida</taxon>
        <taxon>Streblomastigidae</taxon>
        <taxon>Streblomastix</taxon>
    </lineage>
</organism>
<proteinExistence type="predicted"/>
<evidence type="ECO:0000313" key="3">
    <source>
        <dbReference type="Proteomes" id="UP000324800"/>
    </source>
</evidence>
<evidence type="ECO:0000256" key="1">
    <source>
        <dbReference type="SAM" id="SignalP"/>
    </source>
</evidence>
<sequence>MFFIVFVLSALALGATHSGDSIYFSAGTMDNNGYITIDIGNVTSLDDLSTLGEKKIADYKPLKKDDPDNFFLVAENENEFKKLKSSASPSSLDYLPDCPGVGEAHLDGIYGLLGFTVKAVNKEDITPSIPYLFKSAPQKLHYVKNGEELNDTEKDIFRDVDSILQYCQAYDLIYASYSLARGGIVDDTCVPNTKLPDDAFKCSESGAKYKAYLKGYRVGSFYGASVENVKKLIARFGVVDIYFLGHVIGYEKKDDKNYWIFADWTPTGFDYKTEEIVSSDTFNGRVIGNGISSLKVALSVVLSAVMLPVLALFW</sequence>
<dbReference type="AlphaFoldDB" id="A0A5J4UKJ8"/>
<dbReference type="EMBL" id="SNRW01015250">
    <property type="protein sequence ID" value="KAA6370580.1"/>
    <property type="molecule type" value="Genomic_DNA"/>
</dbReference>
<dbReference type="Proteomes" id="UP000324800">
    <property type="component" value="Unassembled WGS sequence"/>
</dbReference>